<evidence type="ECO:0000256" key="2">
    <source>
        <dbReference type="ARBA" id="ARBA00044129"/>
    </source>
</evidence>
<proteinExistence type="inferred from homology"/>
<dbReference type="PANTHER" id="PTHR21349:SF0">
    <property type="entry name" value="LARGE RIBOSOMAL SUBUNIT PROTEIN BL21M"/>
    <property type="match status" value="1"/>
</dbReference>
<dbReference type="GO" id="GO:0005762">
    <property type="term" value="C:mitochondrial large ribosomal subunit"/>
    <property type="evidence" value="ECO:0007669"/>
    <property type="project" value="EnsemblFungi"/>
</dbReference>
<protein>
    <recommendedName>
        <fullName evidence="2">Large ribosomal subunit protein bL21m</fullName>
    </recommendedName>
</protein>
<evidence type="ECO:0000313" key="3">
    <source>
        <dbReference type="EMBL" id="ODV91321.1"/>
    </source>
</evidence>
<reference evidence="4" key="1">
    <citation type="submission" date="2016-02" db="EMBL/GenBank/DDBJ databases">
        <title>Comparative genomics of biotechnologically important yeasts.</title>
        <authorList>
            <consortium name="DOE Joint Genome Institute"/>
            <person name="Riley R."/>
            <person name="Haridas S."/>
            <person name="Wolfe K.H."/>
            <person name="Lopes M.R."/>
            <person name="Hittinger C.T."/>
            <person name="Goker M."/>
            <person name="Salamov A."/>
            <person name="Wisecaver J."/>
            <person name="Long T.M."/>
            <person name="Aerts A.L."/>
            <person name="Barry K."/>
            <person name="Choi C."/>
            <person name="Clum A."/>
            <person name="Coughlan A.Y."/>
            <person name="Deshpande S."/>
            <person name="Douglass A.P."/>
            <person name="Hanson S.J."/>
            <person name="Klenk H.-P."/>
            <person name="Labutti K."/>
            <person name="Lapidus A."/>
            <person name="Lindquist E."/>
            <person name="Lipzen A."/>
            <person name="Meier-Kolthoff J.P."/>
            <person name="Ohm R.A."/>
            <person name="Otillar R.P."/>
            <person name="Pangilinan J."/>
            <person name="Peng Y."/>
            <person name="Rokas A."/>
            <person name="Rosa C.A."/>
            <person name="Scheuner C."/>
            <person name="Sibirny A.A."/>
            <person name="Slot J.C."/>
            <person name="Stielow J.B."/>
            <person name="Sun H."/>
            <person name="Kurtzman C.P."/>
            <person name="Blackwell M."/>
            <person name="Jeffries T.W."/>
            <person name="Grigoriev I.V."/>
        </authorList>
    </citation>
    <scope>NUCLEOTIDE SEQUENCE [LARGE SCALE GENOMIC DNA]</scope>
    <source>
        <strain evidence="4">NRRL Y-17796</strain>
    </source>
</reference>
<dbReference type="InterPro" id="IPR036164">
    <property type="entry name" value="bL21-like_sf"/>
</dbReference>
<dbReference type="OrthoDB" id="5994at2759"/>
<dbReference type="EMBL" id="KV453842">
    <property type="protein sequence ID" value="ODV91321.1"/>
    <property type="molecule type" value="Genomic_DNA"/>
</dbReference>
<accession>A0A1E4THT6</accession>
<dbReference type="Proteomes" id="UP000095023">
    <property type="component" value="Unassembled WGS sequence"/>
</dbReference>
<gene>
    <name evidence="3" type="ORF">CANCADRAFT_122521</name>
</gene>
<evidence type="ECO:0000313" key="4">
    <source>
        <dbReference type="Proteomes" id="UP000095023"/>
    </source>
</evidence>
<dbReference type="InterPro" id="IPR028909">
    <property type="entry name" value="bL21-like"/>
</dbReference>
<dbReference type="PANTHER" id="PTHR21349">
    <property type="entry name" value="50S RIBOSOMAL PROTEIN L21"/>
    <property type="match status" value="1"/>
</dbReference>
<sequence length="155" mass="17519">MLRSSFLQNGKLFGARRLLGTLASVPRLNPDSLTKTADVGRLKSAPSLYAAVHIYKQRFLVTPGDQLTLPFRLTNVKLGDRLKLNRLTQVGSQDYVLQGDPFIDPSKAWLEATVIEETKEPFRVLTKKKQRNRKVSHIASKHVYTVLRIGDLHLN</sequence>
<dbReference type="AlphaFoldDB" id="A0A1E4THT6"/>
<dbReference type="GO" id="GO:0003735">
    <property type="term" value="F:structural constituent of ribosome"/>
    <property type="evidence" value="ECO:0007669"/>
    <property type="project" value="EnsemblFungi"/>
</dbReference>
<name>A0A1E4THT6_9ASCO</name>
<keyword evidence="4" id="KW-1185">Reference proteome</keyword>
<evidence type="ECO:0000256" key="1">
    <source>
        <dbReference type="ARBA" id="ARBA00008563"/>
    </source>
</evidence>
<dbReference type="SUPFAM" id="SSF141091">
    <property type="entry name" value="L21p-like"/>
    <property type="match status" value="1"/>
</dbReference>
<dbReference type="Pfam" id="PF00829">
    <property type="entry name" value="Ribosomal_L21p"/>
    <property type="match status" value="1"/>
</dbReference>
<comment type="similarity">
    <text evidence="1">Belongs to the bacterial ribosomal protein bL21 family.</text>
</comment>
<organism evidence="3 4">
    <name type="scientific">Tortispora caseinolytica NRRL Y-17796</name>
    <dbReference type="NCBI Taxonomy" id="767744"/>
    <lineage>
        <taxon>Eukaryota</taxon>
        <taxon>Fungi</taxon>
        <taxon>Dikarya</taxon>
        <taxon>Ascomycota</taxon>
        <taxon>Saccharomycotina</taxon>
        <taxon>Trigonopsidomycetes</taxon>
        <taxon>Trigonopsidales</taxon>
        <taxon>Trigonopsidaceae</taxon>
        <taxon>Tortispora</taxon>
    </lineage>
</organism>